<dbReference type="AlphaFoldDB" id="A0A1I1ACV9"/>
<keyword evidence="10" id="KW-1185">Reference proteome</keyword>
<keyword evidence="2" id="KW-0805">Transcription regulation</keyword>
<dbReference type="InterPro" id="IPR018062">
    <property type="entry name" value="HTH_AraC-typ_CS"/>
</dbReference>
<dbReference type="InterPro" id="IPR011006">
    <property type="entry name" value="CheY-like_superfamily"/>
</dbReference>
<evidence type="ECO:0000256" key="5">
    <source>
        <dbReference type="ARBA" id="ARBA00024867"/>
    </source>
</evidence>
<proteinExistence type="predicted"/>
<dbReference type="Gene3D" id="3.40.50.2300">
    <property type="match status" value="1"/>
</dbReference>
<dbReference type="SMART" id="SM00448">
    <property type="entry name" value="REC"/>
    <property type="match status" value="1"/>
</dbReference>
<evidence type="ECO:0000256" key="2">
    <source>
        <dbReference type="ARBA" id="ARBA00023015"/>
    </source>
</evidence>
<dbReference type="Pfam" id="PF00072">
    <property type="entry name" value="Response_reg"/>
    <property type="match status" value="1"/>
</dbReference>
<dbReference type="PROSITE" id="PS50110">
    <property type="entry name" value="RESPONSE_REGULATORY"/>
    <property type="match status" value="1"/>
</dbReference>
<dbReference type="GO" id="GO:0003700">
    <property type="term" value="F:DNA-binding transcription factor activity"/>
    <property type="evidence" value="ECO:0007669"/>
    <property type="project" value="InterPro"/>
</dbReference>
<comment type="function">
    <text evidence="5">May play the central regulatory role in sporulation. It may be an element of the effector pathway responsible for the activation of sporulation genes in response to nutritional stress. Spo0A may act in concert with spo0H (a sigma factor) to control the expression of some genes that are critical to the sporulation process.</text>
</comment>
<keyword evidence="6" id="KW-0597">Phosphoprotein</keyword>
<accession>A0A1I1ACV9</accession>
<dbReference type="SMART" id="SM00342">
    <property type="entry name" value="HTH_ARAC"/>
    <property type="match status" value="1"/>
</dbReference>
<dbReference type="RefSeq" id="WP_090042547.1">
    <property type="nucleotide sequence ID" value="NZ_FOKI01000031.1"/>
</dbReference>
<evidence type="ECO:0000256" key="6">
    <source>
        <dbReference type="PROSITE-ProRule" id="PRU00169"/>
    </source>
</evidence>
<dbReference type="PROSITE" id="PS00041">
    <property type="entry name" value="HTH_ARAC_FAMILY_1"/>
    <property type="match status" value="1"/>
</dbReference>
<dbReference type="SUPFAM" id="SSF46689">
    <property type="entry name" value="Homeodomain-like"/>
    <property type="match status" value="2"/>
</dbReference>
<dbReference type="OrthoDB" id="324626at2"/>
<dbReference type="CDD" id="cd17536">
    <property type="entry name" value="REC_YesN-like"/>
    <property type="match status" value="1"/>
</dbReference>
<sequence length="256" mass="29177">MFKLMIADDEILERQALKLMLKDLESIVCVAEACNGREAIEYNREFNPDIIIMDIKMPGINGIKASEIIKAENAEKVIIIITAYDDFDLVRKALVLGVNDYILKPIRASELINVMNNIIVNFKINDSEVLEKSDKIEEIIGSESEKKYIESKSPIQDALEYINKNLNQNTNLEKIAGICNLSSCYFSKLFKKEVGMNFITYVNKVKINKAKEILKSTDIPILNIAMDLGFEDCGYFIRVFKKVEGVTPKKYRDSKI</sequence>
<dbReference type="PRINTS" id="PR00032">
    <property type="entry name" value="HTHARAC"/>
</dbReference>
<dbReference type="GO" id="GO:0043565">
    <property type="term" value="F:sequence-specific DNA binding"/>
    <property type="evidence" value="ECO:0007669"/>
    <property type="project" value="InterPro"/>
</dbReference>
<dbReference type="SUPFAM" id="SSF52172">
    <property type="entry name" value="CheY-like"/>
    <property type="match status" value="1"/>
</dbReference>
<dbReference type="PROSITE" id="PS01124">
    <property type="entry name" value="HTH_ARAC_FAMILY_2"/>
    <property type="match status" value="1"/>
</dbReference>
<dbReference type="Pfam" id="PF12833">
    <property type="entry name" value="HTH_18"/>
    <property type="match status" value="1"/>
</dbReference>
<dbReference type="Proteomes" id="UP000198619">
    <property type="component" value="Unassembled WGS sequence"/>
</dbReference>
<dbReference type="PANTHER" id="PTHR43280">
    <property type="entry name" value="ARAC-FAMILY TRANSCRIPTIONAL REGULATOR"/>
    <property type="match status" value="1"/>
</dbReference>
<evidence type="ECO:0000313" key="9">
    <source>
        <dbReference type="EMBL" id="SFB34173.1"/>
    </source>
</evidence>
<dbReference type="Gene3D" id="1.10.10.60">
    <property type="entry name" value="Homeodomain-like"/>
    <property type="match status" value="2"/>
</dbReference>
<dbReference type="GO" id="GO:0000160">
    <property type="term" value="P:phosphorelay signal transduction system"/>
    <property type="evidence" value="ECO:0007669"/>
    <property type="project" value="InterPro"/>
</dbReference>
<evidence type="ECO:0000256" key="4">
    <source>
        <dbReference type="ARBA" id="ARBA00023163"/>
    </source>
</evidence>
<dbReference type="InterPro" id="IPR001789">
    <property type="entry name" value="Sig_transdc_resp-reg_receiver"/>
</dbReference>
<dbReference type="InterPro" id="IPR009057">
    <property type="entry name" value="Homeodomain-like_sf"/>
</dbReference>
<dbReference type="PANTHER" id="PTHR43280:SF10">
    <property type="entry name" value="REGULATORY PROTEIN POCR"/>
    <property type="match status" value="1"/>
</dbReference>
<evidence type="ECO:0000256" key="1">
    <source>
        <dbReference type="ARBA" id="ARBA00018672"/>
    </source>
</evidence>
<gene>
    <name evidence="9" type="ORF">SAMN04488528_103119</name>
</gene>
<organism evidence="9 10">
    <name type="scientific">Clostridium frigidicarnis</name>
    <dbReference type="NCBI Taxonomy" id="84698"/>
    <lineage>
        <taxon>Bacteria</taxon>
        <taxon>Bacillati</taxon>
        <taxon>Bacillota</taxon>
        <taxon>Clostridia</taxon>
        <taxon>Eubacteriales</taxon>
        <taxon>Clostridiaceae</taxon>
        <taxon>Clostridium</taxon>
    </lineage>
</organism>
<keyword evidence="4" id="KW-0804">Transcription</keyword>
<feature type="modified residue" description="4-aspartylphosphate" evidence="6">
    <location>
        <position position="54"/>
    </location>
</feature>
<reference evidence="9 10" key="1">
    <citation type="submission" date="2016-10" db="EMBL/GenBank/DDBJ databases">
        <authorList>
            <person name="de Groot N.N."/>
        </authorList>
    </citation>
    <scope>NUCLEOTIDE SEQUENCE [LARGE SCALE GENOMIC DNA]</scope>
    <source>
        <strain evidence="9 10">DSM 12271</strain>
    </source>
</reference>
<name>A0A1I1ACV9_9CLOT</name>
<dbReference type="InterPro" id="IPR020449">
    <property type="entry name" value="Tscrpt_reg_AraC-type_HTH"/>
</dbReference>
<evidence type="ECO:0000256" key="3">
    <source>
        <dbReference type="ARBA" id="ARBA00023125"/>
    </source>
</evidence>
<feature type="domain" description="Response regulatory" evidence="8">
    <location>
        <begin position="3"/>
        <end position="119"/>
    </location>
</feature>
<protein>
    <recommendedName>
        <fullName evidence="1">Stage 0 sporulation protein A homolog</fullName>
    </recommendedName>
</protein>
<evidence type="ECO:0000259" key="7">
    <source>
        <dbReference type="PROSITE" id="PS01124"/>
    </source>
</evidence>
<dbReference type="STRING" id="84698.SAMN04488528_103119"/>
<keyword evidence="3" id="KW-0238">DNA-binding</keyword>
<feature type="domain" description="HTH araC/xylS-type" evidence="7">
    <location>
        <begin position="156"/>
        <end position="254"/>
    </location>
</feature>
<dbReference type="InterPro" id="IPR018060">
    <property type="entry name" value="HTH_AraC"/>
</dbReference>
<evidence type="ECO:0000313" key="10">
    <source>
        <dbReference type="Proteomes" id="UP000198619"/>
    </source>
</evidence>
<evidence type="ECO:0000259" key="8">
    <source>
        <dbReference type="PROSITE" id="PS50110"/>
    </source>
</evidence>
<dbReference type="EMBL" id="FOKI01000031">
    <property type="protein sequence ID" value="SFB34173.1"/>
    <property type="molecule type" value="Genomic_DNA"/>
</dbReference>